<dbReference type="Proteomes" id="UP000548304">
    <property type="component" value="Unassembled WGS sequence"/>
</dbReference>
<evidence type="ECO:0000313" key="24">
    <source>
        <dbReference type="Proteomes" id="UP000548304"/>
    </source>
</evidence>
<keyword evidence="13" id="KW-0479">Metal-binding</keyword>
<dbReference type="Pfam" id="PF03255">
    <property type="entry name" value="ACCA"/>
    <property type="match status" value="1"/>
</dbReference>
<dbReference type="Gene3D" id="3.90.226.10">
    <property type="entry name" value="2-enoyl-CoA Hydratase, Chain A, domain 1"/>
    <property type="match status" value="2"/>
</dbReference>
<dbReference type="GO" id="GO:0009317">
    <property type="term" value="C:acetyl-CoA carboxylase complex"/>
    <property type="evidence" value="ECO:0007669"/>
    <property type="project" value="InterPro"/>
</dbReference>
<comment type="pathway">
    <text evidence="3">Lipid metabolism; malonyl-CoA biosynthesis; malonyl-CoA from acetyl-CoA: step 1/1.</text>
</comment>
<dbReference type="InterPro" id="IPR000438">
    <property type="entry name" value="Acetyl_CoA_COase_Trfase_b_su"/>
</dbReference>
<comment type="catalytic activity">
    <reaction evidence="19">
        <text>N(6)-carboxybiotinyl-L-lysyl-[protein] + acetyl-CoA = N(6)-biotinyl-L-lysyl-[protein] + malonyl-CoA</text>
        <dbReference type="Rhea" id="RHEA:54728"/>
        <dbReference type="Rhea" id="RHEA-COMP:10505"/>
        <dbReference type="Rhea" id="RHEA-COMP:10506"/>
        <dbReference type="ChEBI" id="CHEBI:57288"/>
        <dbReference type="ChEBI" id="CHEBI:57384"/>
        <dbReference type="ChEBI" id="CHEBI:83144"/>
        <dbReference type="ChEBI" id="CHEBI:83145"/>
        <dbReference type="EC" id="2.1.3.15"/>
    </reaction>
</comment>
<evidence type="ECO:0000256" key="20">
    <source>
        <dbReference type="SAM" id="MobiDB-lite"/>
    </source>
</evidence>
<comment type="similarity">
    <text evidence="4">In the C-terminal section; belongs to the AccA family.</text>
</comment>
<protein>
    <recommendedName>
        <fullName evidence="8">Acetyl-coenzyme A carboxylase carboxyl transferase subunits beta/alpha</fullName>
        <ecNumber evidence="7">2.1.3.15</ecNumber>
    </recommendedName>
</protein>
<dbReference type="PROSITE" id="PS50989">
    <property type="entry name" value="COA_CT_CTER"/>
    <property type="match status" value="1"/>
</dbReference>
<keyword evidence="13" id="KW-0862">Zinc</keyword>
<comment type="similarity">
    <text evidence="5">In the N-terminal section; belongs to the AccD/PCCB family.</text>
</comment>
<dbReference type="PRINTS" id="PR01070">
    <property type="entry name" value="ACCCTRFRASEB"/>
</dbReference>
<dbReference type="PROSITE" id="PS50980">
    <property type="entry name" value="COA_CT_NTER"/>
    <property type="match status" value="1"/>
</dbReference>
<evidence type="ECO:0000256" key="19">
    <source>
        <dbReference type="ARBA" id="ARBA00049152"/>
    </source>
</evidence>
<keyword evidence="23" id="KW-0436">Ligase</keyword>
<name>A0A852Z682_9ACTN</name>
<evidence type="ECO:0000256" key="15">
    <source>
        <dbReference type="ARBA" id="ARBA00022840"/>
    </source>
</evidence>
<reference evidence="23 24" key="1">
    <citation type="submission" date="2020-07" db="EMBL/GenBank/DDBJ databases">
        <title>Genomic Encyclopedia of Type Strains, Phase III (KMG-III): the genomes of soil and plant-associated and newly described type strains.</title>
        <authorList>
            <person name="Whitman W."/>
        </authorList>
    </citation>
    <scope>NUCLEOTIDE SEQUENCE [LARGE SCALE GENOMIC DNA]</scope>
    <source>
        <strain evidence="23 24">CECT 8576</strain>
    </source>
</reference>
<evidence type="ECO:0000256" key="13">
    <source>
        <dbReference type="ARBA" id="ARBA00022771"/>
    </source>
</evidence>
<keyword evidence="9" id="KW-0963">Cytoplasm</keyword>
<evidence type="ECO:0000256" key="4">
    <source>
        <dbReference type="ARBA" id="ARBA00006276"/>
    </source>
</evidence>
<dbReference type="GO" id="GO:0016743">
    <property type="term" value="F:carboxyl- or carbamoyltransferase activity"/>
    <property type="evidence" value="ECO:0007669"/>
    <property type="project" value="InterPro"/>
</dbReference>
<evidence type="ECO:0000256" key="6">
    <source>
        <dbReference type="ARBA" id="ARBA00011664"/>
    </source>
</evidence>
<dbReference type="UniPathway" id="UPA00655">
    <property type="reaction ID" value="UER00711"/>
</dbReference>
<feature type="domain" description="CoA carboxyltransferase C-terminal" evidence="22">
    <location>
        <begin position="224"/>
        <end position="476"/>
    </location>
</feature>
<organism evidence="23 24">
    <name type="scientific">Actinopolyspora biskrensis</name>
    <dbReference type="NCBI Taxonomy" id="1470178"/>
    <lineage>
        <taxon>Bacteria</taxon>
        <taxon>Bacillati</taxon>
        <taxon>Actinomycetota</taxon>
        <taxon>Actinomycetes</taxon>
        <taxon>Actinopolysporales</taxon>
        <taxon>Actinopolysporaceae</taxon>
        <taxon>Actinopolyspora</taxon>
    </lineage>
</organism>
<evidence type="ECO:0000313" key="23">
    <source>
        <dbReference type="EMBL" id="NYH77713.1"/>
    </source>
</evidence>
<dbReference type="GO" id="GO:0005524">
    <property type="term" value="F:ATP binding"/>
    <property type="evidence" value="ECO:0007669"/>
    <property type="project" value="UniProtKB-KW"/>
</dbReference>
<accession>A0A852Z682</accession>
<dbReference type="InterPro" id="IPR001095">
    <property type="entry name" value="Acetyl_CoA_COase_a_su"/>
</dbReference>
<dbReference type="InterPro" id="IPR011763">
    <property type="entry name" value="COA_CT_C"/>
</dbReference>
<evidence type="ECO:0000256" key="11">
    <source>
        <dbReference type="ARBA" id="ARBA00022679"/>
    </source>
</evidence>
<dbReference type="AlphaFoldDB" id="A0A852Z682"/>
<dbReference type="InterPro" id="IPR011762">
    <property type="entry name" value="COA_CT_N"/>
</dbReference>
<dbReference type="EMBL" id="JACBYW010000001">
    <property type="protein sequence ID" value="NYH77713.1"/>
    <property type="molecule type" value="Genomic_DNA"/>
</dbReference>
<keyword evidence="16" id="KW-0443">Lipid metabolism</keyword>
<evidence type="ECO:0000256" key="3">
    <source>
        <dbReference type="ARBA" id="ARBA00004956"/>
    </source>
</evidence>
<evidence type="ECO:0000256" key="9">
    <source>
        <dbReference type="ARBA" id="ARBA00022490"/>
    </source>
</evidence>
<dbReference type="RefSeq" id="WP_179534195.1">
    <property type="nucleotide sequence ID" value="NZ_JACBYW010000001.1"/>
</dbReference>
<evidence type="ECO:0000256" key="2">
    <source>
        <dbReference type="ARBA" id="ARBA00004496"/>
    </source>
</evidence>
<evidence type="ECO:0000256" key="8">
    <source>
        <dbReference type="ARBA" id="ARBA00018312"/>
    </source>
</evidence>
<comment type="subcellular location">
    <subcellularLocation>
        <location evidence="2">Cytoplasm</location>
    </subcellularLocation>
</comment>
<gene>
    <name evidence="23" type="ORF">FHR84_001027</name>
</gene>
<dbReference type="GO" id="GO:2001295">
    <property type="term" value="P:malonyl-CoA biosynthetic process"/>
    <property type="evidence" value="ECO:0007669"/>
    <property type="project" value="UniProtKB-UniPathway"/>
</dbReference>
<evidence type="ECO:0000256" key="17">
    <source>
        <dbReference type="ARBA" id="ARBA00023160"/>
    </source>
</evidence>
<evidence type="ECO:0000259" key="21">
    <source>
        <dbReference type="PROSITE" id="PS50980"/>
    </source>
</evidence>
<keyword evidence="11 23" id="KW-0808">Transferase</keyword>
<dbReference type="EC" id="2.1.3.15" evidence="7"/>
<keyword evidence="14" id="KW-0276">Fatty acid metabolism</keyword>
<keyword evidence="10" id="KW-0444">Lipid biosynthesis</keyword>
<evidence type="ECO:0000256" key="12">
    <source>
        <dbReference type="ARBA" id="ARBA00022741"/>
    </source>
</evidence>
<keyword evidence="13" id="KW-0863">Zinc-finger</keyword>
<comment type="function">
    <text evidence="18">Component of the acetyl coenzyme A carboxylase (ACC) complex. Biotin carboxylase (BC) catalyzes the carboxylation of biotin on its carrier protein (BCCP) and then the CO(2) group is transferred by the transcarboxylase to acetyl-CoA to form malonyl-CoA.</text>
</comment>
<evidence type="ECO:0000256" key="7">
    <source>
        <dbReference type="ARBA" id="ARBA00011883"/>
    </source>
</evidence>
<keyword evidence="17" id="KW-0275">Fatty acid biosynthesis</keyword>
<sequence length="516" mass="54901">MLSDPGSFVEHETRMFGGDPLGFVDRRPYGRRLHEARNSTGRFEAAVFGTAALGGQPVVLLVLDFDFLGGTMGVVVGEKFVRAADLAIGRGHPLITVSASGGGRVQEGGFALLQGAKTAATVARLREVGVPYISVLTDPVFGGVAVSFSSAGDVVLAEHGARAGFTGRQVIEGTVGQRLPEDFQTAEFLLDHGHVDATSSRERLAPTLRKLVAMTSAGPRPHEEHDTTVEDGTGAGVHERRDPWEAVVAARSPRRPRPWDHVARMTDDFTELRGDRVSGDDSAVLTGVGRIAQHRVALIAHRRGESAHEHNRGMARPSGYRKATRVMRLAGRWNLPVVTLVDTPGAYPGVESEEENQSEAIAETMITAARLPVPVICVITGEGGSGGGLAFCVGDRLLMQSNSVFSVISPEGAAALLHGDGSRASEAARNLGLTAEELSEHGLIDEVVPEPPEGADSAPEKATRMLRSRIVAQLTAHDSMATSELVRGRTSRLRTLGAEWCFTASSTADRQEEASR</sequence>
<feature type="region of interest" description="Disordered" evidence="20">
    <location>
        <begin position="216"/>
        <end position="244"/>
    </location>
</feature>
<dbReference type="InterPro" id="IPR029045">
    <property type="entry name" value="ClpP/crotonase-like_dom_sf"/>
</dbReference>
<evidence type="ECO:0000256" key="1">
    <source>
        <dbReference type="ARBA" id="ARBA00001947"/>
    </source>
</evidence>
<evidence type="ECO:0000256" key="16">
    <source>
        <dbReference type="ARBA" id="ARBA00023098"/>
    </source>
</evidence>
<comment type="caution">
    <text evidence="23">The sequence shown here is derived from an EMBL/GenBank/DDBJ whole genome shotgun (WGS) entry which is preliminary data.</text>
</comment>
<dbReference type="SUPFAM" id="SSF52096">
    <property type="entry name" value="ClpP/crotonase"/>
    <property type="match status" value="2"/>
</dbReference>
<keyword evidence="15" id="KW-0067">ATP-binding</keyword>
<evidence type="ECO:0000256" key="14">
    <source>
        <dbReference type="ARBA" id="ARBA00022832"/>
    </source>
</evidence>
<proteinExistence type="inferred from homology"/>
<keyword evidence="12" id="KW-0547">Nucleotide-binding</keyword>
<dbReference type="GO" id="GO:0003989">
    <property type="term" value="F:acetyl-CoA carboxylase activity"/>
    <property type="evidence" value="ECO:0007669"/>
    <property type="project" value="InterPro"/>
</dbReference>
<dbReference type="GO" id="GO:0008270">
    <property type="term" value="F:zinc ion binding"/>
    <property type="evidence" value="ECO:0007669"/>
    <property type="project" value="UniProtKB-KW"/>
</dbReference>
<dbReference type="PANTHER" id="PTHR42853">
    <property type="entry name" value="ACETYL-COENZYME A CARBOXYLASE CARBOXYL TRANSFERASE SUBUNIT ALPHA"/>
    <property type="match status" value="1"/>
</dbReference>
<dbReference type="GO" id="GO:0006633">
    <property type="term" value="P:fatty acid biosynthetic process"/>
    <property type="evidence" value="ECO:0007669"/>
    <property type="project" value="UniProtKB-KW"/>
</dbReference>
<evidence type="ECO:0000256" key="18">
    <source>
        <dbReference type="ARBA" id="ARBA00025280"/>
    </source>
</evidence>
<keyword evidence="24" id="KW-1185">Reference proteome</keyword>
<evidence type="ECO:0000259" key="22">
    <source>
        <dbReference type="PROSITE" id="PS50989"/>
    </source>
</evidence>
<evidence type="ECO:0000256" key="10">
    <source>
        <dbReference type="ARBA" id="ARBA00022516"/>
    </source>
</evidence>
<evidence type="ECO:0000256" key="5">
    <source>
        <dbReference type="ARBA" id="ARBA00010284"/>
    </source>
</evidence>
<comment type="subunit">
    <text evidence="6">Acetyl-CoA carboxylase is a heterotetramer composed of biotin carboxyl carrier protein (AccB), biotin carboxylase (AccC) and two subunits of ACCase subunit beta/alpha.</text>
</comment>
<dbReference type="PANTHER" id="PTHR42853:SF3">
    <property type="entry name" value="ACETYL-COENZYME A CARBOXYLASE CARBOXYL TRANSFERASE SUBUNIT ALPHA, CHLOROPLASTIC"/>
    <property type="match status" value="1"/>
</dbReference>
<comment type="cofactor">
    <cofactor evidence="1">
        <name>Zn(2+)</name>
        <dbReference type="ChEBI" id="CHEBI:29105"/>
    </cofactor>
</comment>
<feature type="domain" description="CoA carboxyltransferase N-terminal" evidence="21">
    <location>
        <begin position="1"/>
        <end position="230"/>
    </location>
</feature>